<dbReference type="PANTHER" id="PTHR43401:SF2">
    <property type="entry name" value="L-THREONINE 3-DEHYDROGENASE"/>
    <property type="match status" value="1"/>
</dbReference>
<dbReference type="Gene3D" id="3.40.50.720">
    <property type="entry name" value="NAD(P)-binding Rossmann-like Domain"/>
    <property type="match status" value="1"/>
</dbReference>
<dbReference type="Proteomes" id="UP000319255">
    <property type="component" value="Unassembled WGS sequence"/>
</dbReference>
<accession>A0A501WC92</accession>
<dbReference type="InterPro" id="IPR011032">
    <property type="entry name" value="GroES-like_sf"/>
</dbReference>
<organism evidence="4 5">
    <name type="scientific">Amaricoccus solimangrovi</name>
    <dbReference type="NCBI Taxonomy" id="2589815"/>
    <lineage>
        <taxon>Bacteria</taxon>
        <taxon>Pseudomonadati</taxon>
        <taxon>Pseudomonadota</taxon>
        <taxon>Alphaproteobacteria</taxon>
        <taxon>Rhodobacterales</taxon>
        <taxon>Paracoccaceae</taxon>
        <taxon>Amaricoccus</taxon>
    </lineage>
</organism>
<dbReference type="InterPro" id="IPR036291">
    <property type="entry name" value="NAD(P)-bd_dom_sf"/>
</dbReference>
<protein>
    <submittedName>
        <fullName evidence="4">Zinc-binding dehydrogenase</fullName>
    </submittedName>
</protein>
<dbReference type="PANTHER" id="PTHR43401">
    <property type="entry name" value="L-THREONINE 3-DEHYDROGENASE"/>
    <property type="match status" value="1"/>
</dbReference>
<comment type="caution">
    <text evidence="4">The sequence shown here is derived from an EMBL/GenBank/DDBJ whole genome shotgun (WGS) entry which is preliminary data.</text>
</comment>
<evidence type="ECO:0000313" key="5">
    <source>
        <dbReference type="Proteomes" id="UP000319255"/>
    </source>
</evidence>
<dbReference type="InterPro" id="IPR013149">
    <property type="entry name" value="ADH-like_C"/>
</dbReference>
<sequence length="338" mass="35297">MVAAPPGRAPLSLFLERNIMKALRFHAAKDLRLDAVPAPSSPGPGQVLVRVLQCGICGSDLHEYTDGPQLIPIEPHPFTGATAPQILGHEFSARVEAVGPGVRRLKVGDRVSAVPHLNVPGEYFSRRNLGHVSSETALVGFSWEWGGMGELALLPEENCVPLPDSVDDTQGALVEPASVALNAVDLAELRAGSAVLVTGAGPIGALVALCALASGATSVVLAEPNAFRRELLAGLPGITVCDGGPDALADLVATLTDDGRGFDAPFECAGHERALDSCVETVKPTGAVIQVGLFVSAPRVNVFRISEKALRYQGSWGFPITIGQRVVALIEACRWSGS</sequence>
<dbReference type="GO" id="GO:0016491">
    <property type="term" value="F:oxidoreductase activity"/>
    <property type="evidence" value="ECO:0007669"/>
    <property type="project" value="UniProtKB-KW"/>
</dbReference>
<dbReference type="InterPro" id="IPR013154">
    <property type="entry name" value="ADH-like_N"/>
</dbReference>
<proteinExistence type="predicted"/>
<feature type="domain" description="Alcohol dehydrogenase-like N-terminal" evidence="3">
    <location>
        <begin position="43"/>
        <end position="164"/>
    </location>
</feature>
<evidence type="ECO:0000313" key="4">
    <source>
        <dbReference type="EMBL" id="TPE45694.1"/>
    </source>
</evidence>
<keyword evidence="1" id="KW-0560">Oxidoreductase</keyword>
<dbReference type="Gene3D" id="3.90.180.10">
    <property type="entry name" value="Medium-chain alcohol dehydrogenases, catalytic domain"/>
    <property type="match status" value="1"/>
</dbReference>
<dbReference type="Pfam" id="PF08240">
    <property type="entry name" value="ADH_N"/>
    <property type="match status" value="1"/>
</dbReference>
<reference evidence="4 5" key="1">
    <citation type="submission" date="2019-06" db="EMBL/GenBank/DDBJ databases">
        <title>A novel bacterium of genus Amaricoccus, isolated from marine sediment.</title>
        <authorList>
            <person name="Huang H."/>
            <person name="Mo K."/>
            <person name="Hu Y."/>
        </authorList>
    </citation>
    <scope>NUCLEOTIDE SEQUENCE [LARGE SCALE GENOMIC DNA]</scope>
    <source>
        <strain evidence="4 5">HB172011</strain>
    </source>
</reference>
<dbReference type="InterPro" id="IPR050129">
    <property type="entry name" value="Zn_alcohol_dh"/>
</dbReference>
<evidence type="ECO:0000256" key="1">
    <source>
        <dbReference type="ARBA" id="ARBA00023002"/>
    </source>
</evidence>
<dbReference type="EMBL" id="VFRP01000054">
    <property type="protein sequence ID" value="TPE45694.1"/>
    <property type="molecule type" value="Genomic_DNA"/>
</dbReference>
<evidence type="ECO:0000259" key="3">
    <source>
        <dbReference type="Pfam" id="PF08240"/>
    </source>
</evidence>
<name>A0A501WC92_9RHOB</name>
<gene>
    <name evidence="4" type="ORF">FJM51_22460</name>
</gene>
<feature type="domain" description="Alcohol dehydrogenase-like C-terminal" evidence="2">
    <location>
        <begin position="202"/>
        <end position="319"/>
    </location>
</feature>
<dbReference type="SUPFAM" id="SSF50129">
    <property type="entry name" value="GroES-like"/>
    <property type="match status" value="1"/>
</dbReference>
<dbReference type="Pfam" id="PF00107">
    <property type="entry name" value="ADH_zinc_N"/>
    <property type="match status" value="1"/>
</dbReference>
<dbReference type="OrthoDB" id="9809185at2"/>
<dbReference type="AlphaFoldDB" id="A0A501WC92"/>
<keyword evidence="5" id="KW-1185">Reference proteome</keyword>
<evidence type="ECO:0000259" key="2">
    <source>
        <dbReference type="Pfam" id="PF00107"/>
    </source>
</evidence>
<dbReference type="SUPFAM" id="SSF51735">
    <property type="entry name" value="NAD(P)-binding Rossmann-fold domains"/>
    <property type="match status" value="1"/>
</dbReference>